<keyword evidence="4" id="KW-1185">Reference proteome</keyword>
<feature type="signal peptide" evidence="2">
    <location>
        <begin position="1"/>
        <end position="24"/>
    </location>
</feature>
<gene>
    <name evidence="3" type="ORF">SEMRO_1633_G287370.1</name>
</gene>
<dbReference type="Proteomes" id="UP001153069">
    <property type="component" value="Unassembled WGS sequence"/>
</dbReference>
<feature type="region of interest" description="Disordered" evidence="1">
    <location>
        <begin position="173"/>
        <end position="196"/>
    </location>
</feature>
<dbReference type="EMBL" id="CAICTM010001631">
    <property type="protein sequence ID" value="CAB9525122.1"/>
    <property type="molecule type" value="Genomic_DNA"/>
</dbReference>
<evidence type="ECO:0000313" key="3">
    <source>
        <dbReference type="EMBL" id="CAB9525122.1"/>
    </source>
</evidence>
<proteinExistence type="predicted"/>
<dbReference type="AlphaFoldDB" id="A0A9N8EPZ4"/>
<evidence type="ECO:0000313" key="4">
    <source>
        <dbReference type="Proteomes" id="UP001153069"/>
    </source>
</evidence>
<evidence type="ECO:0000256" key="1">
    <source>
        <dbReference type="SAM" id="MobiDB-lite"/>
    </source>
</evidence>
<feature type="chain" id="PRO_5040216444" evidence="2">
    <location>
        <begin position="25"/>
        <end position="196"/>
    </location>
</feature>
<sequence length="196" mass="22552">MTPLRLFIGVLLLLLAMSTTVVVSSMEEDEWDNSAPEVTNVRPIEDSDLNDIDGEQPLYVEDYEDMDAYYEEFGQEEDSSDEDEDYEEDIWVVNKDGELCNPEYDEDCEEPTCCETCPGEPDKCFVEYYGTGESDCLEDISNFDSSENYDEQSGSLGFFQQVHCLEHGLDENDIDQEDLIEEEDLIDEEDLIEEEE</sequence>
<comment type="caution">
    <text evidence="3">The sequence shown here is derived from an EMBL/GenBank/DDBJ whole genome shotgun (WGS) entry which is preliminary data.</text>
</comment>
<reference evidence="3" key="1">
    <citation type="submission" date="2020-06" db="EMBL/GenBank/DDBJ databases">
        <authorList>
            <consortium name="Plant Systems Biology data submission"/>
        </authorList>
    </citation>
    <scope>NUCLEOTIDE SEQUENCE</scope>
    <source>
        <strain evidence="3">D6</strain>
    </source>
</reference>
<accession>A0A9N8EPZ4</accession>
<protein>
    <submittedName>
        <fullName evidence="3">Uncharacterized protein</fullName>
    </submittedName>
</protein>
<evidence type="ECO:0000256" key="2">
    <source>
        <dbReference type="SAM" id="SignalP"/>
    </source>
</evidence>
<organism evidence="3 4">
    <name type="scientific">Seminavis robusta</name>
    <dbReference type="NCBI Taxonomy" id="568900"/>
    <lineage>
        <taxon>Eukaryota</taxon>
        <taxon>Sar</taxon>
        <taxon>Stramenopiles</taxon>
        <taxon>Ochrophyta</taxon>
        <taxon>Bacillariophyta</taxon>
        <taxon>Bacillariophyceae</taxon>
        <taxon>Bacillariophycidae</taxon>
        <taxon>Naviculales</taxon>
        <taxon>Naviculaceae</taxon>
        <taxon>Seminavis</taxon>
    </lineage>
</organism>
<keyword evidence="2" id="KW-0732">Signal</keyword>
<name>A0A9N8EPZ4_9STRA</name>